<dbReference type="Gene3D" id="3.40.50.1820">
    <property type="entry name" value="alpha/beta hydrolase"/>
    <property type="match status" value="2"/>
</dbReference>
<reference evidence="2 3" key="1">
    <citation type="submission" date="2020-07" db="EMBL/GenBank/DDBJ databases">
        <title>Novel species isolated from subtropical streams in China.</title>
        <authorList>
            <person name="Lu H."/>
        </authorList>
    </citation>
    <scope>NUCLEOTIDE SEQUENCE [LARGE SCALE GENOMIC DNA]</scope>
    <source>
        <strain evidence="2 3">LX20W</strain>
    </source>
</reference>
<feature type="signal peptide" evidence="1">
    <location>
        <begin position="1"/>
        <end position="30"/>
    </location>
</feature>
<dbReference type="AlphaFoldDB" id="A0A7W2ID79"/>
<name>A0A7W2ID79_9BURK</name>
<feature type="chain" id="PRO_5031026191" evidence="1">
    <location>
        <begin position="31"/>
        <end position="520"/>
    </location>
</feature>
<organism evidence="2 3">
    <name type="scientific">Rugamonas brunnea</name>
    <dbReference type="NCBI Taxonomy" id="2758569"/>
    <lineage>
        <taxon>Bacteria</taxon>
        <taxon>Pseudomonadati</taxon>
        <taxon>Pseudomonadota</taxon>
        <taxon>Betaproteobacteria</taxon>
        <taxon>Burkholderiales</taxon>
        <taxon>Oxalobacteraceae</taxon>
        <taxon>Telluria group</taxon>
        <taxon>Rugamonas</taxon>
    </lineage>
</organism>
<dbReference type="InterPro" id="IPR005152">
    <property type="entry name" value="Lipase_secreted"/>
</dbReference>
<dbReference type="GO" id="GO:0016042">
    <property type="term" value="P:lipid catabolic process"/>
    <property type="evidence" value="ECO:0007669"/>
    <property type="project" value="InterPro"/>
</dbReference>
<dbReference type="InterPro" id="IPR029058">
    <property type="entry name" value="AB_hydrolase_fold"/>
</dbReference>
<dbReference type="PANTHER" id="PTHR34853:SF1">
    <property type="entry name" value="LIPASE 5"/>
    <property type="match status" value="1"/>
</dbReference>
<dbReference type="RefSeq" id="WP_182165194.1">
    <property type="nucleotide sequence ID" value="NZ_JACEZT010000013.1"/>
</dbReference>
<accession>A0A7W2ID79</accession>
<keyword evidence="2" id="KW-0378">Hydrolase</keyword>
<dbReference type="SUPFAM" id="SSF53474">
    <property type="entry name" value="alpha/beta-Hydrolases"/>
    <property type="match status" value="1"/>
</dbReference>
<comment type="caution">
    <text evidence="2">The sequence shown here is derived from an EMBL/GenBank/DDBJ whole genome shotgun (WGS) entry which is preliminary data.</text>
</comment>
<protein>
    <submittedName>
        <fullName evidence="2">Alpha/beta fold hydrolase</fullName>
    </submittedName>
</protein>
<keyword evidence="3" id="KW-1185">Reference proteome</keyword>
<gene>
    <name evidence="2" type="ORF">H3H37_18450</name>
</gene>
<proteinExistence type="predicted"/>
<sequence>MRPPILYRRLHSVCAPALSLSLLVLLTACGGGGGDSGQTSGGGVVVTPPPPTTLRGTLIGSAAPVPVTVNGASVTTLQPAAFTQLLEAAQKGSSTITGTPTCAVTTFTLKYHTVGGAGEDTDAATAIMVPSGTDSACTGNRPVLLYAHGTSVLKRNDMSDLSAAEPRLVAAMYAAQGYIVVAPDYAGYAGSSLSYHSYLDASQQASDMVDGLRAARKVFTAIGAHPSSQLVLTGYSQGGYVALATQRAMQTGYPGEFTVTAAAPMSGPYALVQFGDAIFGGKPTLGSAAFLPMLINAGQHANAGLYTSTSDIYEAPYAAGIADLLPGASSLGDLVAAGALPNDVLFAKDSLPQGDGYASFFGAGNLVRTSYRDGYLADMNSHPCGVNSADPLNCMPAHTLRKWLVKNDLRSYVPAVPVLLCGGAQDPVVPFQNATATADYFQAHGMSSPGLTVLDLESGIIVDSYGPTRLAFEAAKALLRTAAGGGAAGDQAVRDSYHAGLVAPFCMRATRDFFQARLNR</sequence>
<keyword evidence="1" id="KW-0732">Signal</keyword>
<dbReference type="Proteomes" id="UP000534388">
    <property type="component" value="Unassembled WGS sequence"/>
</dbReference>
<evidence type="ECO:0000313" key="3">
    <source>
        <dbReference type="Proteomes" id="UP000534388"/>
    </source>
</evidence>
<dbReference type="GO" id="GO:0004806">
    <property type="term" value="F:triacylglycerol lipase activity"/>
    <property type="evidence" value="ECO:0007669"/>
    <property type="project" value="InterPro"/>
</dbReference>
<evidence type="ECO:0000256" key="1">
    <source>
        <dbReference type="SAM" id="SignalP"/>
    </source>
</evidence>
<dbReference type="Pfam" id="PF03583">
    <property type="entry name" value="LIP"/>
    <property type="match status" value="1"/>
</dbReference>
<dbReference type="PROSITE" id="PS51257">
    <property type="entry name" value="PROKAR_LIPOPROTEIN"/>
    <property type="match status" value="1"/>
</dbReference>
<dbReference type="EMBL" id="JACEZT010000013">
    <property type="protein sequence ID" value="MBA5639043.1"/>
    <property type="molecule type" value="Genomic_DNA"/>
</dbReference>
<evidence type="ECO:0000313" key="2">
    <source>
        <dbReference type="EMBL" id="MBA5639043.1"/>
    </source>
</evidence>
<dbReference type="PANTHER" id="PTHR34853">
    <property type="match status" value="1"/>
</dbReference>